<evidence type="ECO:0000313" key="10">
    <source>
        <dbReference type="Proteomes" id="UP000184509"/>
    </source>
</evidence>
<feature type="domain" description="MsrB" evidence="8">
    <location>
        <begin position="183"/>
        <end position="303"/>
    </location>
</feature>
<dbReference type="EC" id="1.8.4.12" evidence="2"/>
<dbReference type="NCBIfam" id="NF004036">
    <property type="entry name" value="PRK05508.1"/>
    <property type="match status" value="1"/>
</dbReference>
<dbReference type="PROSITE" id="PS00213">
    <property type="entry name" value="LIPOCALIN"/>
    <property type="match status" value="1"/>
</dbReference>
<keyword evidence="3" id="KW-0479">Metal-binding</keyword>
<evidence type="ECO:0000256" key="3">
    <source>
        <dbReference type="ARBA" id="ARBA00022723"/>
    </source>
</evidence>
<dbReference type="InterPro" id="IPR047202">
    <property type="entry name" value="Lipocalin_Blc-like_dom"/>
</dbReference>
<gene>
    <name evidence="9" type="ORF">SAMN05444405_104209</name>
</gene>
<dbReference type="InterPro" id="IPR012674">
    <property type="entry name" value="Calycin"/>
</dbReference>
<dbReference type="InterPro" id="IPR002579">
    <property type="entry name" value="Met_Sox_Rdtase_MsrB_dom"/>
</dbReference>
<dbReference type="SUPFAM" id="SSF50814">
    <property type="entry name" value="Lipocalins"/>
    <property type="match status" value="1"/>
</dbReference>
<reference evidence="10" key="1">
    <citation type="submission" date="2016-11" db="EMBL/GenBank/DDBJ databases">
        <authorList>
            <person name="Varghese N."/>
            <person name="Submissions S."/>
        </authorList>
    </citation>
    <scope>NUCLEOTIDE SEQUENCE [LARGE SCALE GENOMIC DNA]</scope>
    <source>
        <strain evidence="10">DSM 26991</strain>
    </source>
</reference>
<dbReference type="EMBL" id="FQTV01000004">
    <property type="protein sequence ID" value="SHF00506.1"/>
    <property type="molecule type" value="Genomic_DNA"/>
</dbReference>
<dbReference type="GO" id="GO:0046872">
    <property type="term" value="F:metal ion binding"/>
    <property type="evidence" value="ECO:0007669"/>
    <property type="project" value="UniProtKB-KW"/>
</dbReference>
<keyword evidence="4" id="KW-0862">Zinc</keyword>
<dbReference type="PRINTS" id="PR01171">
    <property type="entry name" value="BCTLIPOCALIN"/>
</dbReference>
<feature type="signal peptide" evidence="7">
    <location>
        <begin position="1"/>
        <end position="17"/>
    </location>
</feature>
<sequence length="304" mass="34460">MKAILSLILSMSVPLFAACAQSSDKQINTETVKSLDLQRYMGKWYEIARFDHRFERGLVGCTAEYTLLPDGKIQVLNSGYKNDFSGEYKIAKGKAKLPNPAEPGKLKVSFFLWFYGDYFVMELDKDYNYVLIGSSSDKYLWILSRTPQLPEQTLNLLLEKAKQRGYDTSKLIWVKQKDAINQKSTVMKTLTPEEKAVILNKATERPFTGIYYNHHEKGIYRCKQCGAPLYRSEDKFDSGCGWPSFDDEIPGAIKRIPDADGKRTEIVCAKCGGHLGHVFKGEGFTPKNVRHCVNSVSLDFESSK</sequence>
<comment type="cofactor">
    <cofactor evidence="1">
        <name>Zn(2+)</name>
        <dbReference type="ChEBI" id="CHEBI:29105"/>
    </cofactor>
</comment>
<feature type="chain" id="PRO_5013110041" description="peptide-methionine (R)-S-oxide reductase" evidence="7">
    <location>
        <begin position="18"/>
        <end position="304"/>
    </location>
</feature>
<comment type="catalytic activity">
    <reaction evidence="6">
        <text>L-methionyl-[protein] + [thioredoxin]-disulfide + H2O = L-methionyl-(R)-S-oxide-[protein] + [thioredoxin]-dithiol</text>
        <dbReference type="Rhea" id="RHEA:24164"/>
        <dbReference type="Rhea" id="RHEA-COMP:10698"/>
        <dbReference type="Rhea" id="RHEA-COMP:10700"/>
        <dbReference type="Rhea" id="RHEA-COMP:12313"/>
        <dbReference type="Rhea" id="RHEA-COMP:12314"/>
        <dbReference type="ChEBI" id="CHEBI:15377"/>
        <dbReference type="ChEBI" id="CHEBI:16044"/>
        <dbReference type="ChEBI" id="CHEBI:29950"/>
        <dbReference type="ChEBI" id="CHEBI:45764"/>
        <dbReference type="ChEBI" id="CHEBI:50058"/>
        <dbReference type="EC" id="1.8.4.12"/>
    </reaction>
</comment>
<evidence type="ECO:0000313" key="9">
    <source>
        <dbReference type="EMBL" id="SHF00506.1"/>
    </source>
</evidence>
<evidence type="ECO:0000256" key="6">
    <source>
        <dbReference type="ARBA" id="ARBA00048488"/>
    </source>
</evidence>
<dbReference type="PANTHER" id="PTHR46081">
    <property type="entry name" value="PEPTIDE METHIONINE SULFOXIDE REDUCTASE 2"/>
    <property type="match status" value="1"/>
</dbReference>
<dbReference type="PANTHER" id="PTHR46081:SF8">
    <property type="entry name" value="PEPTIDE METHIONINE SULFOXIDE REDUCTASE 2"/>
    <property type="match status" value="1"/>
</dbReference>
<accession>A0A1M4Y4G6</accession>
<protein>
    <recommendedName>
        <fullName evidence="2">peptide-methionine (R)-S-oxide reductase</fullName>
        <ecNumber evidence="2">1.8.4.12</ecNumber>
    </recommendedName>
</protein>
<dbReference type="GO" id="GO:0033743">
    <property type="term" value="F:peptide-methionine (R)-S-oxide reductase activity"/>
    <property type="evidence" value="ECO:0007669"/>
    <property type="project" value="UniProtKB-EC"/>
</dbReference>
<evidence type="ECO:0000256" key="4">
    <source>
        <dbReference type="ARBA" id="ARBA00022833"/>
    </source>
</evidence>
<dbReference type="Pfam" id="PF01641">
    <property type="entry name" value="SelR"/>
    <property type="match status" value="1"/>
</dbReference>
<dbReference type="CDD" id="cd19438">
    <property type="entry name" value="lipocalin_Blc-like"/>
    <property type="match status" value="1"/>
</dbReference>
<keyword evidence="5" id="KW-0560">Oxidoreductase</keyword>
<dbReference type="PROSITE" id="PS51790">
    <property type="entry name" value="MSRB"/>
    <property type="match status" value="1"/>
</dbReference>
<dbReference type="InterPro" id="IPR028427">
    <property type="entry name" value="Met_Sox_Rdtase_MsrB"/>
</dbReference>
<evidence type="ECO:0000256" key="5">
    <source>
        <dbReference type="ARBA" id="ARBA00023002"/>
    </source>
</evidence>
<evidence type="ECO:0000256" key="2">
    <source>
        <dbReference type="ARBA" id="ARBA00012499"/>
    </source>
</evidence>
<dbReference type="Pfam" id="PF08212">
    <property type="entry name" value="Lipocalin_2"/>
    <property type="match status" value="1"/>
</dbReference>
<dbReference type="PROSITE" id="PS51257">
    <property type="entry name" value="PROKAR_LIPOPROTEIN"/>
    <property type="match status" value="1"/>
</dbReference>
<evidence type="ECO:0000256" key="1">
    <source>
        <dbReference type="ARBA" id="ARBA00001947"/>
    </source>
</evidence>
<name>A0A1M4Y4G6_9BACE</name>
<dbReference type="NCBIfam" id="TIGR00357">
    <property type="entry name" value="peptide-methionine (R)-S-oxide reductase MsrB"/>
    <property type="match status" value="1"/>
</dbReference>
<dbReference type="STRING" id="1297750.SAMN05444405_104209"/>
<proteinExistence type="predicted"/>
<dbReference type="InterPro" id="IPR002446">
    <property type="entry name" value="Lipocalin_bac"/>
</dbReference>
<dbReference type="AlphaFoldDB" id="A0A1M4Y4G6"/>
<keyword evidence="7" id="KW-0732">Signal</keyword>
<dbReference type="Gene3D" id="2.40.128.20">
    <property type="match status" value="1"/>
</dbReference>
<dbReference type="GO" id="GO:0030091">
    <property type="term" value="P:protein repair"/>
    <property type="evidence" value="ECO:0007669"/>
    <property type="project" value="InterPro"/>
</dbReference>
<dbReference type="Gene3D" id="2.170.150.20">
    <property type="entry name" value="Peptide methionine sulfoxide reductase"/>
    <property type="match status" value="1"/>
</dbReference>
<dbReference type="InterPro" id="IPR011057">
    <property type="entry name" value="Mss4-like_sf"/>
</dbReference>
<organism evidence="9 10">
    <name type="scientific">Bacteroides luti</name>
    <dbReference type="NCBI Taxonomy" id="1297750"/>
    <lineage>
        <taxon>Bacteria</taxon>
        <taxon>Pseudomonadati</taxon>
        <taxon>Bacteroidota</taxon>
        <taxon>Bacteroidia</taxon>
        <taxon>Bacteroidales</taxon>
        <taxon>Bacteroidaceae</taxon>
        <taxon>Bacteroides</taxon>
    </lineage>
</organism>
<dbReference type="GO" id="GO:0006979">
    <property type="term" value="P:response to oxidative stress"/>
    <property type="evidence" value="ECO:0007669"/>
    <property type="project" value="InterPro"/>
</dbReference>
<evidence type="ECO:0000256" key="7">
    <source>
        <dbReference type="SAM" id="SignalP"/>
    </source>
</evidence>
<keyword evidence="10" id="KW-1185">Reference proteome</keyword>
<dbReference type="Proteomes" id="UP000184509">
    <property type="component" value="Unassembled WGS sequence"/>
</dbReference>
<dbReference type="SUPFAM" id="SSF51316">
    <property type="entry name" value="Mss4-like"/>
    <property type="match status" value="1"/>
</dbReference>
<evidence type="ECO:0000259" key="8">
    <source>
        <dbReference type="PROSITE" id="PS51790"/>
    </source>
</evidence>
<dbReference type="InterPro" id="IPR022272">
    <property type="entry name" value="Lipocalin_CS"/>
</dbReference>
<dbReference type="InterPro" id="IPR000566">
    <property type="entry name" value="Lipocln_cytosolic_FA-bd_dom"/>
</dbReference>